<feature type="transmembrane region" description="Helical" evidence="5">
    <location>
        <begin position="400"/>
        <end position="419"/>
    </location>
</feature>
<reference evidence="8" key="1">
    <citation type="submission" date="2016-10" db="EMBL/GenBank/DDBJ databases">
        <authorList>
            <person name="Varghese N."/>
        </authorList>
    </citation>
    <scope>NUCLEOTIDE SEQUENCE [LARGE SCALE GENOMIC DNA]</scope>
    <source>
        <strain evidence="8">DSM 21843</strain>
    </source>
</reference>
<dbReference type="Gene3D" id="1.10.10.10">
    <property type="entry name" value="Winged helix-like DNA-binding domain superfamily/Winged helix DNA-binding domain"/>
    <property type="match status" value="1"/>
</dbReference>
<sequence>MESHGKMGSKVPGAKGRSGSKEGRDEGGSLDSAMALTEANFASFAYEDGMSGSKRLPLAWVVDKMPYVPLAFLGLALYRAWIELIYVGSFIPFPYDGSAIHNYYDIAMICTLFLCAALHRRIEPIFRSRVFYVAVAVFMLAGTVGMFAGLYGHASRACGIFSVVTGGVGTAGIILLWSELYASLSPYRVGLYYSASIVAAACVLYLCRGLLLPWQFGMAMLLPLGSLAFVALGFIGLPPAERPHASTARFSFPWKPVLIMAVYAFAYGLRELSQYDMGIGPHSSPGALVVGVLLFLWIYLRGSTFDFSYFYRVALPLMMGAFLVLPAFGTLNEVVSDCFATASYTAFSVLIMLILANMSYRYGMSAVWLFGIERGVRALFAMGGRYTAQELALVGDPDTNALIIGVITVALVVIGTLLFTSEKDFSSRWGVSFRAEGASQADLARMRREDRALRCDELAGQFGLSPREREVLQLLARRRTVGQIQTDLVVSKDTVKTHVKHIYRKMDIHSRAELFDLLGMGEEE</sequence>
<dbReference type="PRINTS" id="PR00038">
    <property type="entry name" value="HTHLUXR"/>
</dbReference>
<dbReference type="InterPro" id="IPR000792">
    <property type="entry name" value="Tscrpt_reg_LuxR_C"/>
</dbReference>
<keyword evidence="8" id="KW-1185">Reference proteome</keyword>
<dbReference type="STRING" id="79604.AAY81_08740"/>
<feature type="transmembrane region" description="Helical" evidence="5">
    <location>
        <begin position="100"/>
        <end position="118"/>
    </location>
</feature>
<feature type="transmembrane region" description="Helical" evidence="5">
    <location>
        <begin position="159"/>
        <end position="178"/>
    </location>
</feature>
<feature type="transmembrane region" description="Helical" evidence="5">
    <location>
        <begin position="217"/>
        <end position="240"/>
    </location>
</feature>
<dbReference type="Pfam" id="PF00196">
    <property type="entry name" value="GerE"/>
    <property type="match status" value="1"/>
</dbReference>
<keyword evidence="2" id="KW-0238">DNA-binding</keyword>
<feature type="transmembrane region" description="Helical" evidence="5">
    <location>
        <begin position="190"/>
        <end position="211"/>
    </location>
</feature>
<feature type="region of interest" description="Disordered" evidence="4">
    <location>
        <begin position="1"/>
        <end position="29"/>
    </location>
</feature>
<keyword evidence="5" id="KW-1133">Transmembrane helix</keyword>
<name>A0A1H8QQE4_9ACTN</name>
<keyword evidence="1" id="KW-0805">Transcription regulation</keyword>
<evidence type="ECO:0000313" key="8">
    <source>
        <dbReference type="Proteomes" id="UP000182975"/>
    </source>
</evidence>
<feature type="transmembrane region" description="Helical" evidence="5">
    <location>
        <begin position="367"/>
        <end position="388"/>
    </location>
</feature>
<evidence type="ECO:0000256" key="4">
    <source>
        <dbReference type="SAM" id="MobiDB-lite"/>
    </source>
</evidence>
<dbReference type="CDD" id="cd06170">
    <property type="entry name" value="LuxR_C_like"/>
    <property type="match status" value="1"/>
</dbReference>
<dbReference type="GO" id="GO:0006355">
    <property type="term" value="P:regulation of DNA-templated transcription"/>
    <property type="evidence" value="ECO:0007669"/>
    <property type="project" value="InterPro"/>
</dbReference>
<dbReference type="Proteomes" id="UP000182975">
    <property type="component" value="Unassembled WGS sequence"/>
</dbReference>
<dbReference type="GO" id="GO:0003677">
    <property type="term" value="F:DNA binding"/>
    <property type="evidence" value="ECO:0007669"/>
    <property type="project" value="UniProtKB-KW"/>
</dbReference>
<dbReference type="RefSeq" id="WP_256209989.1">
    <property type="nucleotide sequence ID" value="NZ_FOEC01000002.1"/>
</dbReference>
<evidence type="ECO:0000256" key="5">
    <source>
        <dbReference type="SAM" id="Phobius"/>
    </source>
</evidence>
<evidence type="ECO:0000256" key="2">
    <source>
        <dbReference type="ARBA" id="ARBA00023125"/>
    </source>
</evidence>
<dbReference type="PANTHER" id="PTHR44688">
    <property type="entry name" value="DNA-BINDING TRANSCRIPTIONAL ACTIVATOR DEVR_DOSR"/>
    <property type="match status" value="1"/>
</dbReference>
<protein>
    <submittedName>
        <fullName evidence="7">Regulatory protein, luxR family</fullName>
    </submittedName>
</protein>
<dbReference type="InterPro" id="IPR036388">
    <property type="entry name" value="WH-like_DNA-bd_sf"/>
</dbReference>
<feature type="transmembrane region" description="Helical" evidence="5">
    <location>
        <begin position="282"/>
        <end position="300"/>
    </location>
</feature>
<dbReference type="SMART" id="SM00421">
    <property type="entry name" value="HTH_LUXR"/>
    <property type="match status" value="1"/>
</dbReference>
<evidence type="ECO:0000313" key="7">
    <source>
        <dbReference type="EMBL" id="SEO56104.1"/>
    </source>
</evidence>
<dbReference type="SUPFAM" id="SSF46894">
    <property type="entry name" value="C-terminal effector domain of the bipartite response regulators"/>
    <property type="match status" value="1"/>
</dbReference>
<organism evidence="7 8">
    <name type="scientific">Denitrobacterium detoxificans</name>
    <dbReference type="NCBI Taxonomy" id="79604"/>
    <lineage>
        <taxon>Bacteria</taxon>
        <taxon>Bacillati</taxon>
        <taxon>Actinomycetota</taxon>
        <taxon>Coriobacteriia</taxon>
        <taxon>Eggerthellales</taxon>
        <taxon>Eggerthellaceae</taxon>
        <taxon>Denitrobacterium</taxon>
    </lineage>
</organism>
<accession>A0A1H8QQE4</accession>
<evidence type="ECO:0000256" key="3">
    <source>
        <dbReference type="ARBA" id="ARBA00023163"/>
    </source>
</evidence>
<feature type="transmembrane region" description="Helical" evidence="5">
    <location>
        <begin position="252"/>
        <end position="270"/>
    </location>
</feature>
<dbReference type="PROSITE" id="PS50043">
    <property type="entry name" value="HTH_LUXR_2"/>
    <property type="match status" value="1"/>
</dbReference>
<feature type="transmembrane region" description="Helical" evidence="5">
    <location>
        <begin position="130"/>
        <end position="153"/>
    </location>
</feature>
<evidence type="ECO:0000259" key="6">
    <source>
        <dbReference type="PROSITE" id="PS50043"/>
    </source>
</evidence>
<keyword evidence="5" id="KW-0472">Membrane</keyword>
<feature type="domain" description="HTH luxR-type" evidence="6">
    <location>
        <begin position="457"/>
        <end position="522"/>
    </location>
</feature>
<feature type="transmembrane region" description="Helical" evidence="5">
    <location>
        <begin position="67"/>
        <end position="88"/>
    </location>
</feature>
<evidence type="ECO:0000256" key="1">
    <source>
        <dbReference type="ARBA" id="ARBA00023015"/>
    </source>
</evidence>
<feature type="transmembrane region" description="Helical" evidence="5">
    <location>
        <begin position="334"/>
        <end position="355"/>
    </location>
</feature>
<dbReference type="InterPro" id="IPR016032">
    <property type="entry name" value="Sig_transdc_resp-reg_C-effctor"/>
</dbReference>
<dbReference type="PANTHER" id="PTHR44688:SF16">
    <property type="entry name" value="DNA-BINDING TRANSCRIPTIONAL ACTIVATOR DEVR_DOSR"/>
    <property type="match status" value="1"/>
</dbReference>
<gene>
    <name evidence="7" type="ORF">SAMN02910314_00566</name>
</gene>
<keyword evidence="3" id="KW-0804">Transcription</keyword>
<dbReference type="AlphaFoldDB" id="A0A1H8QQE4"/>
<proteinExistence type="predicted"/>
<feature type="transmembrane region" description="Helical" evidence="5">
    <location>
        <begin position="309"/>
        <end position="328"/>
    </location>
</feature>
<dbReference type="EMBL" id="FOEC01000002">
    <property type="protein sequence ID" value="SEO56104.1"/>
    <property type="molecule type" value="Genomic_DNA"/>
</dbReference>
<keyword evidence="5" id="KW-0812">Transmembrane</keyword>